<dbReference type="SUPFAM" id="SSF55781">
    <property type="entry name" value="GAF domain-like"/>
    <property type="match status" value="2"/>
</dbReference>
<dbReference type="EMBL" id="LGRX02002980">
    <property type="protein sequence ID" value="KAK3283196.1"/>
    <property type="molecule type" value="Genomic_DNA"/>
</dbReference>
<proteinExistence type="predicted"/>
<evidence type="ECO:0000313" key="4">
    <source>
        <dbReference type="EMBL" id="KAK3283196.1"/>
    </source>
</evidence>
<feature type="domain" description="GAF" evidence="3">
    <location>
        <begin position="89"/>
        <end position="236"/>
    </location>
</feature>
<evidence type="ECO:0000256" key="2">
    <source>
        <dbReference type="SAM" id="MobiDB-lite"/>
    </source>
</evidence>
<organism evidence="4 5">
    <name type="scientific">Cymbomonas tetramitiformis</name>
    <dbReference type="NCBI Taxonomy" id="36881"/>
    <lineage>
        <taxon>Eukaryota</taxon>
        <taxon>Viridiplantae</taxon>
        <taxon>Chlorophyta</taxon>
        <taxon>Pyramimonadophyceae</taxon>
        <taxon>Pyramimonadales</taxon>
        <taxon>Pyramimonadaceae</taxon>
        <taxon>Cymbomonas</taxon>
    </lineage>
</organism>
<evidence type="ECO:0000313" key="5">
    <source>
        <dbReference type="Proteomes" id="UP001190700"/>
    </source>
</evidence>
<feature type="region of interest" description="Disordered" evidence="2">
    <location>
        <begin position="1"/>
        <end position="52"/>
    </location>
</feature>
<keyword evidence="1" id="KW-0675">Receptor</keyword>
<dbReference type="Proteomes" id="UP001190700">
    <property type="component" value="Unassembled WGS sequence"/>
</dbReference>
<name>A0AAE0GSE4_9CHLO</name>
<dbReference type="SMART" id="SM00065">
    <property type="entry name" value="GAF"/>
    <property type="match status" value="2"/>
</dbReference>
<dbReference type="PANTHER" id="PTHR43155">
    <property type="entry name" value="CYCLIC DI-GMP PHOSPHODIESTERASE PA4108-RELATED"/>
    <property type="match status" value="1"/>
</dbReference>
<protein>
    <recommendedName>
        <fullName evidence="3">GAF domain-containing protein</fullName>
    </recommendedName>
</protein>
<reference evidence="4 5" key="1">
    <citation type="journal article" date="2015" name="Genome Biol. Evol.">
        <title>Comparative Genomics of a Bacterivorous Green Alga Reveals Evolutionary Causalities and Consequences of Phago-Mixotrophic Mode of Nutrition.</title>
        <authorList>
            <person name="Burns J.A."/>
            <person name="Paasch A."/>
            <person name="Narechania A."/>
            <person name="Kim E."/>
        </authorList>
    </citation>
    <scope>NUCLEOTIDE SEQUENCE [LARGE SCALE GENOMIC DNA]</scope>
    <source>
        <strain evidence="4 5">PLY_AMNH</strain>
    </source>
</reference>
<accession>A0AAE0GSE4</accession>
<dbReference type="PANTHER" id="PTHR43155:SF2">
    <property type="entry name" value="CYCLIC DI-GMP PHOSPHODIESTERASE PA4108"/>
    <property type="match status" value="1"/>
</dbReference>
<evidence type="ECO:0000256" key="1">
    <source>
        <dbReference type="ARBA" id="ARBA00023170"/>
    </source>
</evidence>
<dbReference type="Pfam" id="PF01590">
    <property type="entry name" value="GAF"/>
    <property type="match status" value="2"/>
</dbReference>
<dbReference type="InterPro" id="IPR029016">
    <property type="entry name" value="GAF-like_dom_sf"/>
</dbReference>
<dbReference type="AlphaFoldDB" id="A0AAE0GSE4"/>
<sequence length="458" mass="49797">MGCGTSRPPDQPGQEPQRNFEVEAVKSPVVEKTQDVSHVESGTEKEDRFGHSSPEVVTYGKRKSYTAVTATSDAEQILQVFKRVAGELNPERATELIITEACTILEAERGTIFTVAGDVVRALCSKGPMPAELKPTTGIPVHVAKTGLSVVTEDAYSCDLFDQAVDAGFENKTKTLLCVPIADVSGKTVAVLELVNKTAMSTGPGVFTSRDATLAQQLAAVSSICIRNCETVANLKEQERRAMALLDLIKALSGELTGNSLMFTVCRRAQDLFDSDKCTFFVVDEARDLLWSMTTDSGKQIRQPLSVGIVGTVASTCKGVNIADAYLDERFNREGDQASGYRTKSMLCAPICSAQPDSDPASNEKRCTAVLQLVNKRNGEIFTQEDEKLIEQLCDLVGDKVEPEVLLQCFQRHSGIGLAPMTEGSKVFPQGSPFRDISRNSRRKSSLRKNALEDLVEE</sequence>
<comment type="caution">
    <text evidence="4">The sequence shown here is derived from an EMBL/GenBank/DDBJ whole genome shotgun (WGS) entry which is preliminary data.</text>
</comment>
<dbReference type="Gene3D" id="3.30.450.40">
    <property type="match status" value="2"/>
</dbReference>
<dbReference type="InterPro" id="IPR003018">
    <property type="entry name" value="GAF"/>
</dbReference>
<gene>
    <name evidence="4" type="ORF">CYMTET_9094</name>
</gene>
<evidence type="ECO:0000259" key="3">
    <source>
        <dbReference type="SMART" id="SM00065"/>
    </source>
</evidence>
<keyword evidence="5" id="KW-1185">Reference proteome</keyword>
<feature type="domain" description="GAF" evidence="3">
    <location>
        <begin position="257"/>
        <end position="411"/>
    </location>
</feature>
<feature type="compositionally biased region" description="Basic and acidic residues" evidence="2">
    <location>
        <begin position="32"/>
        <end position="50"/>
    </location>
</feature>